<accession>A0A5N6E5J6</accession>
<name>A0A5N6E5J6_9EURO</name>
<organism evidence="2 3">
    <name type="scientific">Aspergillus novoparasiticus</name>
    <dbReference type="NCBI Taxonomy" id="986946"/>
    <lineage>
        <taxon>Eukaryota</taxon>
        <taxon>Fungi</taxon>
        <taxon>Dikarya</taxon>
        <taxon>Ascomycota</taxon>
        <taxon>Pezizomycotina</taxon>
        <taxon>Eurotiomycetes</taxon>
        <taxon>Eurotiomycetidae</taxon>
        <taxon>Eurotiales</taxon>
        <taxon>Aspergillaceae</taxon>
        <taxon>Aspergillus</taxon>
        <taxon>Aspergillus subgen. Circumdati</taxon>
    </lineage>
</organism>
<protein>
    <submittedName>
        <fullName evidence="2">Uncharacterized protein</fullName>
    </submittedName>
</protein>
<evidence type="ECO:0000313" key="2">
    <source>
        <dbReference type="EMBL" id="KAB8212831.1"/>
    </source>
</evidence>
<feature type="compositionally biased region" description="Basic and acidic residues" evidence="1">
    <location>
        <begin position="35"/>
        <end position="51"/>
    </location>
</feature>
<dbReference type="EMBL" id="ML733844">
    <property type="protein sequence ID" value="KAB8212831.1"/>
    <property type="molecule type" value="Genomic_DNA"/>
</dbReference>
<dbReference type="Proteomes" id="UP000326799">
    <property type="component" value="Unassembled WGS sequence"/>
</dbReference>
<proteinExistence type="predicted"/>
<keyword evidence="3" id="KW-1185">Reference proteome</keyword>
<sequence length="78" mass="8910">MPRDTQQPTEHKESHLEKILDRYHDQKNGNGNQGPKDKPHGGEDGLRSELKKGEAACKQYFKQDEQLEQEGQTYGGLM</sequence>
<evidence type="ECO:0000313" key="3">
    <source>
        <dbReference type="Proteomes" id="UP000326799"/>
    </source>
</evidence>
<reference evidence="2 3" key="1">
    <citation type="submission" date="2019-04" db="EMBL/GenBank/DDBJ databases">
        <title>Fungal friends and foes A comparative genomics study of 23 Aspergillus species from section Flavi.</title>
        <authorList>
            <consortium name="DOE Joint Genome Institute"/>
            <person name="Kjaerbolling I."/>
            <person name="Vesth T.C."/>
            <person name="Frisvad J.C."/>
            <person name="Nybo J.L."/>
            <person name="Theobald S."/>
            <person name="Kildgaard S."/>
            <person name="Petersen T.I."/>
            <person name="Kuo A."/>
            <person name="Sato A."/>
            <person name="Lyhne E.K."/>
            <person name="Kogle M.E."/>
            <person name="Wiebenga A."/>
            <person name="Kun R.S."/>
            <person name="Lubbers R.J."/>
            <person name="Makela M.R."/>
            <person name="Barry K."/>
            <person name="Chovatia M."/>
            <person name="Clum A."/>
            <person name="Daum C."/>
            <person name="Haridas S."/>
            <person name="He G."/>
            <person name="LaButti K."/>
            <person name="Lipzen A."/>
            <person name="Mondo S."/>
            <person name="Pangilinan J."/>
            <person name="Riley R."/>
            <person name="Salamov A."/>
            <person name="Simmons B.A."/>
            <person name="Magnuson J.K."/>
            <person name="Henrissat B."/>
            <person name="Mortensen U.H."/>
            <person name="Larsen T.O."/>
            <person name="De vries R.P."/>
            <person name="Grigoriev I.V."/>
            <person name="Machida M."/>
            <person name="Baker S.E."/>
            <person name="Andersen M.R."/>
        </authorList>
    </citation>
    <scope>NUCLEOTIDE SEQUENCE [LARGE SCALE GENOMIC DNA]</scope>
    <source>
        <strain evidence="2 3">CBS 126849</strain>
    </source>
</reference>
<feature type="region of interest" description="Disordered" evidence="1">
    <location>
        <begin position="1"/>
        <end position="51"/>
    </location>
</feature>
<gene>
    <name evidence="2" type="ORF">BDV33DRAFT_105269</name>
</gene>
<feature type="compositionally biased region" description="Basic and acidic residues" evidence="1">
    <location>
        <begin position="1"/>
        <end position="27"/>
    </location>
</feature>
<dbReference type="AlphaFoldDB" id="A0A5N6E5J6"/>
<evidence type="ECO:0000256" key="1">
    <source>
        <dbReference type="SAM" id="MobiDB-lite"/>
    </source>
</evidence>